<sequence>MPGVSFKVYYNETASRFLLPQWPTWTEFLEVIDAQITNHKDIFVVPSLPEDFGDCSLAIGDSEGWEFLTVIHEQLKLVKLTIQDKNEESNGNGPADSLCDVKEERNTENVYKTTVKYEDEDRWCPFSQFSISCSGDVKLGSNTVQGCHFHDPLRLQWDKEGNQCGGDIIFHNSLKETFKGTLYYPNDNVAICGEIVRA</sequence>
<organism evidence="1">
    <name type="scientific">Vannella robusta</name>
    <dbReference type="NCBI Taxonomy" id="1487602"/>
    <lineage>
        <taxon>Eukaryota</taxon>
        <taxon>Amoebozoa</taxon>
        <taxon>Discosea</taxon>
        <taxon>Flabellinia</taxon>
        <taxon>Vannellidae</taxon>
        <taxon>Vannella</taxon>
    </lineage>
</organism>
<dbReference type="AlphaFoldDB" id="A0A7S4MSC2"/>
<gene>
    <name evidence="1" type="ORF">VSP0166_LOCUS17189</name>
</gene>
<accession>A0A7S4MSC2</accession>
<reference evidence="1" key="1">
    <citation type="submission" date="2021-01" db="EMBL/GenBank/DDBJ databases">
        <authorList>
            <person name="Corre E."/>
            <person name="Pelletier E."/>
            <person name="Niang G."/>
            <person name="Scheremetjew M."/>
            <person name="Finn R."/>
            <person name="Kale V."/>
            <person name="Holt S."/>
            <person name="Cochrane G."/>
            <person name="Meng A."/>
            <person name="Brown T."/>
            <person name="Cohen L."/>
        </authorList>
    </citation>
    <scope>NUCLEOTIDE SEQUENCE</scope>
    <source>
        <strain evidence="1">DIVA3 518/3/11/1/6</strain>
    </source>
</reference>
<proteinExistence type="predicted"/>
<evidence type="ECO:0000313" key="1">
    <source>
        <dbReference type="EMBL" id="CAE2240013.1"/>
    </source>
</evidence>
<name>A0A7S4MSC2_9EUKA</name>
<dbReference type="EMBL" id="HBKP01024661">
    <property type="protein sequence ID" value="CAE2240013.1"/>
    <property type="molecule type" value="Transcribed_RNA"/>
</dbReference>
<protein>
    <submittedName>
        <fullName evidence="1">Uncharacterized protein</fullName>
    </submittedName>
</protein>